<dbReference type="GO" id="GO:0005886">
    <property type="term" value="C:plasma membrane"/>
    <property type="evidence" value="ECO:0007669"/>
    <property type="project" value="UniProtKB-SubCell"/>
</dbReference>
<gene>
    <name evidence="2" type="ORF">glysoja_045520</name>
</gene>
<dbReference type="EMBL" id="KN650467">
    <property type="protein sequence ID" value="KHN31837.1"/>
    <property type="molecule type" value="Genomic_DNA"/>
</dbReference>
<evidence type="ECO:0000256" key="1">
    <source>
        <dbReference type="ARBA" id="ARBA00004202"/>
    </source>
</evidence>
<dbReference type="AlphaFoldDB" id="A0A0B2RJ45"/>
<proteinExistence type="predicted"/>
<reference evidence="2" key="1">
    <citation type="submission" date="2014-07" db="EMBL/GenBank/DDBJ databases">
        <title>Identification of a novel salt tolerance gene in wild soybean by whole-genome sequencing.</title>
        <authorList>
            <person name="Lam H.-M."/>
            <person name="Qi X."/>
            <person name="Li M.-W."/>
            <person name="Liu X."/>
            <person name="Xie M."/>
            <person name="Ni M."/>
            <person name="Xu X."/>
        </authorList>
    </citation>
    <scope>NUCLEOTIDE SEQUENCE [LARGE SCALE GENOMIC DNA]</scope>
    <source>
        <tissue evidence="2">Root</tissue>
    </source>
</reference>
<dbReference type="Gene3D" id="1.25.40.20">
    <property type="entry name" value="Ankyrin repeat-containing domain"/>
    <property type="match status" value="1"/>
</dbReference>
<name>A0A0B2RJ45_GLYSO</name>
<organism evidence="2">
    <name type="scientific">Glycine soja</name>
    <name type="common">Wild soybean</name>
    <dbReference type="NCBI Taxonomy" id="3848"/>
    <lineage>
        <taxon>Eukaryota</taxon>
        <taxon>Viridiplantae</taxon>
        <taxon>Streptophyta</taxon>
        <taxon>Embryophyta</taxon>
        <taxon>Tracheophyta</taxon>
        <taxon>Spermatophyta</taxon>
        <taxon>Magnoliopsida</taxon>
        <taxon>eudicotyledons</taxon>
        <taxon>Gunneridae</taxon>
        <taxon>Pentapetalae</taxon>
        <taxon>rosids</taxon>
        <taxon>fabids</taxon>
        <taxon>Fabales</taxon>
        <taxon>Fabaceae</taxon>
        <taxon>Papilionoideae</taxon>
        <taxon>50 kb inversion clade</taxon>
        <taxon>NPAAA clade</taxon>
        <taxon>indigoferoid/millettioid clade</taxon>
        <taxon>Phaseoleae</taxon>
        <taxon>Glycine</taxon>
        <taxon>Glycine subgen. Soja</taxon>
    </lineage>
</organism>
<dbReference type="Proteomes" id="UP000053555">
    <property type="component" value="Unassembled WGS sequence"/>
</dbReference>
<protein>
    <submittedName>
        <fullName evidence="2">Signal recognition particle 43 kDa protein, chloroplastic</fullName>
    </submittedName>
</protein>
<sequence length="138" mass="15704">MPTILHYRTRLRACVKQLAEAGANLDHRNQSGWTSTVHLAAGYVRPSVAKVLLDLSIDPKVANNRERMTLDLARDILKVMPKRNLMQFGCRIRLKGVIRVLEEVEFEYAKVQEILEWRGKAENLEYLVGGKTTKQTSG</sequence>
<dbReference type="SUPFAM" id="SSF48403">
    <property type="entry name" value="Ankyrin repeat"/>
    <property type="match status" value="1"/>
</dbReference>
<evidence type="ECO:0000313" key="2">
    <source>
        <dbReference type="EMBL" id="KHN31837.1"/>
    </source>
</evidence>
<accession>A0A0B2RJ45</accession>
<comment type="subcellular location">
    <subcellularLocation>
        <location evidence="1">Cell membrane</location>
        <topology evidence="1">Peripheral membrane protein</topology>
    </subcellularLocation>
</comment>
<dbReference type="InterPro" id="IPR036770">
    <property type="entry name" value="Ankyrin_rpt-contain_sf"/>
</dbReference>